<dbReference type="PANTHER" id="PTHR40446:SF2">
    <property type="entry name" value="N-ACETYLGLUCOSAMINE-1-PHOSPHODIESTER ALPHA-N-ACETYLGLUCOSAMINIDASE"/>
    <property type="match status" value="1"/>
</dbReference>
<organism evidence="2 3">
    <name type="scientific">Olivibacter oleidegradans</name>
    <dbReference type="NCBI Taxonomy" id="760123"/>
    <lineage>
        <taxon>Bacteria</taxon>
        <taxon>Pseudomonadati</taxon>
        <taxon>Bacteroidota</taxon>
        <taxon>Sphingobacteriia</taxon>
        <taxon>Sphingobacteriales</taxon>
        <taxon>Sphingobacteriaceae</taxon>
        <taxon>Olivibacter</taxon>
    </lineage>
</organism>
<keyword evidence="3" id="KW-1185">Reference proteome</keyword>
<evidence type="ECO:0000313" key="3">
    <source>
        <dbReference type="Proteomes" id="UP001589774"/>
    </source>
</evidence>
<reference evidence="2 3" key="1">
    <citation type="submission" date="2024-09" db="EMBL/GenBank/DDBJ databases">
        <authorList>
            <person name="Sun Q."/>
            <person name="Mori K."/>
        </authorList>
    </citation>
    <scope>NUCLEOTIDE SEQUENCE [LARGE SCALE GENOMIC DNA]</scope>
    <source>
        <strain evidence="2 3">CCM 7765</strain>
    </source>
</reference>
<keyword evidence="2" id="KW-0378">Hydrolase</keyword>
<feature type="domain" description="Phosphodiester glycosidase" evidence="1">
    <location>
        <begin position="125"/>
        <end position="299"/>
    </location>
</feature>
<name>A0ABV6HGG3_9SPHI</name>
<dbReference type="Proteomes" id="UP001589774">
    <property type="component" value="Unassembled WGS sequence"/>
</dbReference>
<dbReference type="Pfam" id="PF09992">
    <property type="entry name" value="NAGPA"/>
    <property type="match status" value="1"/>
</dbReference>
<dbReference type="PROSITE" id="PS51257">
    <property type="entry name" value="PROKAR_LIPOPROTEIN"/>
    <property type="match status" value="1"/>
</dbReference>
<dbReference type="EMBL" id="JBHLWO010000001">
    <property type="protein sequence ID" value="MFC0317988.1"/>
    <property type="molecule type" value="Genomic_DNA"/>
</dbReference>
<dbReference type="RefSeq" id="WP_130856092.1">
    <property type="nucleotide sequence ID" value="NZ_JBHLWO010000001.1"/>
</dbReference>
<gene>
    <name evidence="2" type="ORF">ACFFI0_06690</name>
</gene>
<evidence type="ECO:0000313" key="2">
    <source>
        <dbReference type="EMBL" id="MFC0317988.1"/>
    </source>
</evidence>
<evidence type="ECO:0000259" key="1">
    <source>
        <dbReference type="Pfam" id="PF09992"/>
    </source>
</evidence>
<dbReference type="PANTHER" id="PTHR40446">
    <property type="entry name" value="N-ACETYLGLUCOSAMINE-1-PHOSPHODIESTER ALPHA-N-ACETYLGLUCOSAMINIDASE"/>
    <property type="match status" value="1"/>
</dbReference>
<protein>
    <submittedName>
        <fullName evidence="2">Phosphodiester glycosidase family protein</fullName>
    </submittedName>
</protein>
<proteinExistence type="predicted"/>
<dbReference type="InterPro" id="IPR018711">
    <property type="entry name" value="NAGPA"/>
</dbReference>
<comment type="caution">
    <text evidence="2">The sequence shown here is derived from an EMBL/GenBank/DDBJ whole genome shotgun (WGS) entry which is preliminary data.</text>
</comment>
<keyword evidence="2" id="KW-0326">Glycosidase</keyword>
<sequence length="304" mass="33410">MKLNIKQQALWFILALSSLASCEKDEKGTIRVLDHTRSELTLRLQENSTLIHRVYSDTTLELYPGVQETDIHYQDINGHTMRIFIVEADMNQSTIQLHPLTPNGATAYGRQSVPEMVKHVDSTSKVLFASNADFFNATTGEPRGIVYLSGQAIRSTIPAGWTFFGVSKSGQLMLGDDSDYKAQKAEIFHALGGHQRVVKDGEPVSHTDASVEPRTAVGFTADNKLYFMVVDGRKYDYSYGINFTDLGKLMHALGVKESINLDGGGSSTFLINNPSSTSYEIRNRPSDGTPRAVANGWAIVATGN</sequence>
<accession>A0ABV6HGG3</accession>
<dbReference type="GO" id="GO:0016798">
    <property type="term" value="F:hydrolase activity, acting on glycosyl bonds"/>
    <property type="evidence" value="ECO:0007669"/>
    <property type="project" value="UniProtKB-KW"/>
</dbReference>